<keyword evidence="5" id="KW-0539">Nucleus</keyword>
<proteinExistence type="predicted"/>
<dbReference type="GO" id="GO:0046872">
    <property type="term" value="F:metal ion binding"/>
    <property type="evidence" value="ECO:0007669"/>
    <property type="project" value="UniProtKB-KW"/>
</dbReference>
<dbReference type="STRING" id="28573.A0A0U1MB18"/>
<keyword evidence="1" id="KW-0479">Metal-binding</keyword>
<feature type="domain" description="Aflatoxin regulatory protein" evidence="7">
    <location>
        <begin position="209"/>
        <end position="311"/>
    </location>
</feature>
<evidence type="ECO:0000256" key="4">
    <source>
        <dbReference type="ARBA" id="ARBA00023163"/>
    </source>
</evidence>
<sequence length="441" mass="47831">MPQYDGNHVPRRPKSVIAAMPVLYPKFDVPKRSQHAHDARNEESPASTLSQNVLAESESKVATHAIRWSSSLAILHLNPSSAEPGNLSGTIEFSSYIDVLADFMTPVEQSPSPRLSGISDDFDGNITPPMDFLELGSLDSHLAHFAQEPYDIEGLLTSTDIDSGPSFGNPSTGNTLPSKSFFPTSEGQQVLATNGNENFSRKISEPRLTCCCIVQALDIMSKLFIPDTPFSASISASPSDAATISNNSAGDNIGHSSAQALVNQNRQFIEAVDGILQCSLCVESSYLVTILSTIISKILERYTEAARQYPGYLIFEEYEGTPSSSGRRNTTTKEYTGYFGTCSGSHDDDARRATARLILGELHRVQGLMNRLSLRQNTPMGDTGQKDVNFGTNFPVFSSSDSQRTASGVAFSAATLGEMKTDLRKNLTTLSFGIIKMLRES</sequence>
<accession>A0A0U1MB18</accession>
<evidence type="ECO:0000313" key="8">
    <source>
        <dbReference type="EMBL" id="CRG92136.1"/>
    </source>
</evidence>
<dbReference type="Proteomes" id="UP000054383">
    <property type="component" value="Unassembled WGS sequence"/>
</dbReference>
<evidence type="ECO:0000256" key="6">
    <source>
        <dbReference type="SAM" id="MobiDB-lite"/>
    </source>
</evidence>
<dbReference type="GO" id="GO:0045122">
    <property type="term" value="P:aflatoxin biosynthetic process"/>
    <property type="evidence" value="ECO:0007669"/>
    <property type="project" value="InterPro"/>
</dbReference>
<feature type="region of interest" description="Disordered" evidence="6">
    <location>
        <begin position="31"/>
        <end position="52"/>
    </location>
</feature>
<keyword evidence="4" id="KW-0804">Transcription</keyword>
<evidence type="ECO:0000259" key="7">
    <source>
        <dbReference type="Pfam" id="PF08493"/>
    </source>
</evidence>
<gene>
    <name evidence="8" type="ORF">PISL3812_09192</name>
</gene>
<dbReference type="GO" id="GO:0006355">
    <property type="term" value="P:regulation of DNA-templated transcription"/>
    <property type="evidence" value="ECO:0007669"/>
    <property type="project" value="InterPro"/>
</dbReference>
<reference evidence="8 9" key="1">
    <citation type="submission" date="2015-04" db="EMBL/GenBank/DDBJ databases">
        <authorList>
            <person name="Syromyatnikov M.Y."/>
            <person name="Popov V.N."/>
        </authorList>
    </citation>
    <scope>NUCLEOTIDE SEQUENCE [LARGE SCALE GENOMIC DNA]</scope>
    <source>
        <strain evidence="8">WF-38-12</strain>
    </source>
</reference>
<evidence type="ECO:0000256" key="2">
    <source>
        <dbReference type="ARBA" id="ARBA00023015"/>
    </source>
</evidence>
<dbReference type="OMA" id="HEIACLF"/>
<name>A0A0U1MB18_TALIS</name>
<evidence type="ECO:0000256" key="3">
    <source>
        <dbReference type="ARBA" id="ARBA00023125"/>
    </source>
</evidence>
<dbReference type="GO" id="GO:0005634">
    <property type="term" value="C:nucleus"/>
    <property type="evidence" value="ECO:0007669"/>
    <property type="project" value="InterPro"/>
</dbReference>
<dbReference type="InterPro" id="IPR013700">
    <property type="entry name" value="AflR"/>
</dbReference>
<organism evidence="8 9">
    <name type="scientific">Talaromyces islandicus</name>
    <name type="common">Penicillium islandicum</name>
    <dbReference type="NCBI Taxonomy" id="28573"/>
    <lineage>
        <taxon>Eukaryota</taxon>
        <taxon>Fungi</taxon>
        <taxon>Dikarya</taxon>
        <taxon>Ascomycota</taxon>
        <taxon>Pezizomycotina</taxon>
        <taxon>Eurotiomycetes</taxon>
        <taxon>Eurotiomycetidae</taxon>
        <taxon>Eurotiales</taxon>
        <taxon>Trichocomaceae</taxon>
        <taxon>Talaromyces</taxon>
        <taxon>Talaromyces sect. Islandici</taxon>
    </lineage>
</organism>
<dbReference type="OrthoDB" id="4226590at2759"/>
<keyword evidence="9" id="KW-1185">Reference proteome</keyword>
<dbReference type="EMBL" id="CVMT01000011">
    <property type="protein sequence ID" value="CRG92136.1"/>
    <property type="molecule type" value="Genomic_DNA"/>
</dbReference>
<evidence type="ECO:0000256" key="1">
    <source>
        <dbReference type="ARBA" id="ARBA00022723"/>
    </source>
</evidence>
<dbReference type="GO" id="GO:0003677">
    <property type="term" value="F:DNA binding"/>
    <property type="evidence" value="ECO:0007669"/>
    <property type="project" value="UniProtKB-KW"/>
</dbReference>
<evidence type="ECO:0000256" key="5">
    <source>
        <dbReference type="ARBA" id="ARBA00023242"/>
    </source>
</evidence>
<dbReference type="Pfam" id="PF08493">
    <property type="entry name" value="AflR"/>
    <property type="match status" value="1"/>
</dbReference>
<evidence type="ECO:0000313" key="9">
    <source>
        <dbReference type="Proteomes" id="UP000054383"/>
    </source>
</evidence>
<keyword evidence="2" id="KW-0805">Transcription regulation</keyword>
<feature type="compositionally biased region" description="Basic and acidic residues" evidence="6">
    <location>
        <begin position="31"/>
        <end position="43"/>
    </location>
</feature>
<keyword evidence="3" id="KW-0238">DNA-binding</keyword>
<dbReference type="AlphaFoldDB" id="A0A0U1MB18"/>
<protein>
    <recommendedName>
        <fullName evidence="7">Aflatoxin regulatory protein domain-containing protein</fullName>
    </recommendedName>
</protein>